<name>A0A177WU56_BATDL</name>
<dbReference type="InterPro" id="IPR020164">
    <property type="entry name" value="Cyt_c_Oxase_assmbl_COX16"/>
</dbReference>
<evidence type="ECO:0000313" key="12">
    <source>
        <dbReference type="EMBL" id="OAJ43442.1"/>
    </source>
</evidence>
<sequence>MSQFFKRVQRFAKKSPIAAGIPFMGMIVAASYGFSYITQVKYDYIDAKYTTSDPIVSILVHQSEKREKLGLKNAEPIDIRKIYFDLAKDDDDWDFVRVPRQPGEK</sequence>
<evidence type="ECO:0000256" key="3">
    <source>
        <dbReference type="ARBA" id="ARBA00008370"/>
    </source>
</evidence>
<organism evidence="12 13">
    <name type="scientific">Batrachochytrium dendrobatidis (strain JEL423)</name>
    <dbReference type="NCBI Taxonomy" id="403673"/>
    <lineage>
        <taxon>Eukaryota</taxon>
        <taxon>Fungi</taxon>
        <taxon>Fungi incertae sedis</taxon>
        <taxon>Chytridiomycota</taxon>
        <taxon>Chytridiomycota incertae sedis</taxon>
        <taxon>Chytridiomycetes</taxon>
        <taxon>Rhizophydiales</taxon>
        <taxon>Rhizophydiales incertae sedis</taxon>
        <taxon>Batrachochytrium</taxon>
    </lineage>
</organism>
<dbReference type="Pfam" id="PF14138">
    <property type="entry name" value="COX16"/>
    <property type="match status" value="1"/>
</dbReference>
<gene>
    <name evidence="12" type="ORF">BDEG_26802</name>
</gene>
<comment type="similarity">
    <text evidence="3">Belongs to the COX16 family.</text>
</comment>
<evidence type="ECO:0000256" key="4">
    <source>
        <dbReference type="ARBA" id="ARBA00015368"/>
    </source>
</evidence>
<keyword evidence="9" id="KW-0496">Mitochondrion</keyword>
<evidence type="ECO:0000256" key="6">
    <source>
        <dbReference type="ARBA" id="ARBA00022692"/>
    </source>
</evidence>
<protein>
    <recommendedName>
        <fullName evidence="4">Cytochrome c oxidase assembly protein COX16, mitochondrial</fullName>
    </recommendedName>
    <alternativeName>
        <fullName evidence="5">Cytochrome c oxidase assembly protein cox16, mitochondrial</fullName>
    </alternativeName>
</protein>
<reference evidence="12 13" key="2">
    <citation type="submission" date="2016-05" db="EMBL/GenBank/DDBJ databases">
        <title>Lineage-specific infection strategies underlie the spectrum of fungal disease in amphibians.</title>
        <authorList>
            <person name="Cuomo C.A."/>
            <person name="Farrer R.A."/>
            <person name="James T."/>
            <person name="Longcore J."/>
            <person name="Birren B."/>
        </authorList>
    </citation>
    <scope>NUCLEOTIDE SEQUENCE [LARGE SCALE GENOMIC DNA]</scope>
    <source>
        <strain evidence="12 13">JEL423</strain>
    </source>
</reference>
<evidence type="ECO:0000256" key="9">
    <source>
        <dbReference type="ARBA" id="ARBA00023128"/>
    </source>
</evidence>
<evidence type="ECO:0000256" key="7">
    <source>
        <dbReference type="ARBA" id="ARBA00022792"/>
    </source>
</evidence>
<reference evidence="12 13" key="1">
    <citation type="submission" date="2006-10" db="EMBL/GenBank/DDBJ databases">
        <title>The Genome Sequence of Batrachochytrium dendrobatidis JEL423.</title>
        <authorList>
            <consortium name="The Broad Institute Genome Sequencing Platform"/>
            <person name="Birren B."/>
            <person name="Lander E."/>
            <person name="Galagan J."/>
            <person name="Cuomo C."/>
            <person name="Devon K."/>
            <person name="Jaffe D."/>
            <person name="Butler J."/>
            <person name="Alvarez P."/>
            <person name="Gnerre S."/>
            <person name="Grabherr M."/>
            <person name="Kleber M."/>
            <person name="Mauceli E."/>
            <person name="Brockman W."/>
            <person name="Young S."/>
            <person name="LaButti K."/>
            <person name="Sykes S."/>
            <person name="DeCaprio D."/>
            <person name="Crawford M."/>
            <person name="Koehrsen M."/>
            <person name="Engels R."/>
            <person name="Montgomery P."/>
            <person name="Pearson M."/>
            <person name="Howarth C."/>
            <person name="Larson L."/>
            <person name="White J."/>
            <person name="O'Leary S."/>
            <person name="Kodira C."/>
            <person name="Zeng Q."/>
            <person name="Yandava C."/>
            <person name="Alvarado L."/>
            <person name="Longcore J."/>
            <person name="James T."/>
        </authorList>
    </citation>
    <scope>NUCLEOTIDE SEQUENCE [LARGE SCALE GENOMIC DNA]</scope>
    <source>
        <strain evidence="12 13">JEL423</strain>
    </source>
</reference>
<dbReference type="GO" id="GO:0033617">
    <property type="term" value="P:mitochondrial respiratory chain complex IV assembly"/>
    <property type="evidence" value="ECO:0007669"/>
    <property type="project" value="TreeGrafter"/>
</dbReference>
<proteinExistence type="inferred from homology"/>
<evidence type="ECO:0000256" key="1">
    <source>
        <dbReference type="ARBA" id="ARBA00002490"/>
    </source>
</evidence>
<keyword evidence="6 11" id="KW-0812">Transmembrane</keyword>
<dbReference type="PANTHER" id="PTHR17130:SF14">
    <property type="entry name" value="CYTOCHROME C OXIDASE ASSEMBLY PROTEIN COX16 HOMOLOG, MITOCHONDRIAL"/>
    <property type="match status" value="1"/>
</dbReference>
<dbReference type="GO" id="GO:0005743">
    <property type="term" value="C:mitochondrial inner membrane"/>
    <property type="evidence" value="ECO:0007669"/>
    <property type="project" value="UniProtKB-SubCell"/>
</dbReference>
<dbReference type="Proteomes" id="UP000077115">
    <property type="component" value="Unassembled WGS sequence"/>
</dbReference>
<evidence type="ECO:0000256" key="10">
    <source>
        <dbReference type="ARBA" id="ARBA00023136"/>
    </source>
</evidence>
<keyword evidence="7" id="KW-0999">Mitochondrion inner membrane</keyword>
<evidence type="ECO:0000256" key="8">
    <source>
        <dbReference type="ARBA" id="ARBA00022989"/>
    </source>
</evidence>
<comment type="function">
    <text evidence="1">Required for the assembly of the mitochondrial respiratory chain complex IV (CIV), also known as cytochrome c oxidase. May participate in merging the COX1 and COX2 assembly lines.</text>
</comment>
<evidence type="ECO:0000256" key="11">
    <source>
        <dbReference type="SAM" id="Phobius"/>
    </source>
</evidence>
<dbReference type="OrthoDB" id="5516033at2759"/>
<feature type="transmembrane region" description="Helical" evidence="11">
    <location>
        <begin position="16"/>
        <end position="37"/>
    </location>
</feature>
<dbReference type="VEuPathDB" id="FungiDB:BDEG_26802"/>
<dbReference type="STRING" id="403673.A0A177WU56"/>
<evidence type="ECO:0000256" key="5">
    <source>
        <dbReference type="ARBA" id="ARBA00019222"/>
    </source>
</evidence>
<keyword evidence="10 11" id="KW-0472">Membrane</keyword>
<dbReference type="PANTHER" id="PTHR17130">
    <property type="entry name" value="MITOCHONDRIAL OUTER MEMBRANE PROTEIN 25"/>
    <property type="match status" value="1"/>
</dbReference>
<evidence type="ECO:0000256" key="2">
    <source>
        <dbReference type="ARBA" id="ARBA00004434"/>
    </source>
</evidence>
<evidence type="ECO:0000313" key="13">
    <source>
        <dbReference type="Proteomes" id="UP000077115"/>
    </source>
</evidence>
<keyword evidence="8 11" id="KW-1133">Transmembrane helix</keyword>
<accession>A0A177WU56</accession>
<dbReference type="EMBL" id="DS022310">
    <property type="protein sequence ID" value="OAJ43442.1"/>
    <property type="molecule type" value="Genomic_DNA"/>
</dbReference>
<comment type="subcellular location">
    <subcellularLocation>
        <location evidence="2">Mitochondrion inner membrane</location>
        <topology evidence="2">Single-pass membrane protein</topology>
    </subcellularLocation>
</comment>
<dbReference type="AlphaFoldDB" id="A0A177WU56"/>